<dbReference type="eggNOG" id="COG2205">
    <property type="taxonomic scope" value="Bacteria"/>
</dbReference>
<reference evidence="9 10" key="1">
    <citation type="submission" date="2016-10" db="EMBL/GenBank/DDBJ databases">
        <authorList>
            <person name="de Groot N.N."/>
        </authorList>
    </citation>
    <scope>NUCLEOTIDE SEQUENCE [LARGE SCALE GENOMIC DNA]</scope>
    <source>
        <strain evidence="9 10">DSM 19012</strain>
    </source>
</reference>
<evidence type="ECO:0000256" key="1">
    <source>
        <dbReference type="ARBA" id="ARBA00000085"/>
    </source>
</evidence>
<keyword evidence="7" id="KW-0175">Coiled coil</keyword>
<dbReference type="InterPro" id="IPR050736">
    <property type="entry name" value="Sensor_HK_Regulatory"/>
</dbReference>
<dbReference type="PROSITE" id="PS50109">
    <property type="entry name" value="HIS_KIN"/>
    <property type="match status" value="1"/>
</dbReference>
<keyword evidence="6" id="KW-0902">Two-component regulatory system</keyword>
<evidence type="ECO:0000256" key="4">
    <source>
        <dbReference type="ARBA" id="ARBA00022679"/>
    </source>
</evidence>
<dbReference type="SUPFAM" id="SSF55874">
    <property type="entry name" value="ATPase domain of HSP90 chaperone/DNA topoisomerase II/histidine kinase"/>
    <property type="match status" value="1"/>
</dbReference>
<dbReference type="PANTHER" id="PTHR43711:SF26">
    <property type="entry name" value="SENSOR HISTIDINE KINASE RCSC"/>
    <property type="match status" value="1"/>
</dbReference>
<dbReference type="AlphaFoldDB" id="A0A1I1Y7K5"/>
<dbReference type="Proteomes" id="UP000181976">
    <property type="component" value="Unassembled WGS sequence"/>
</dbReference>
<dbReference type="EMBL" id="FONA01000007">
    <property type="protein sequence ID" value="SFE15322.1"/>
    <property type="molecule type" value="Genomic_DNA"/>
</dbReference>
<dbReference type="SMART" id="SM00388">
    <property type="entry name" value="HisKA"/>
    <property type="match status" value="1"/>
</dbReference>
<evidence type="ECO:0000256" key="2">
    <source>
        <dbReference type="ARBA" id="ARBA00012438"/>
    </source>
</evidence>
<dbReference type="SUPFAM" id="SSF47384">
    <property type="entry name" value="Homodimeric domain of signal transducing histidine kinase"/>
    <property type="match status" value="1"/>
</dbReference>
<dbReference type="InterPro" id="IPR004358">
    <property type="entry name" value="Sig_transdc_His_kin-like_C"/>
</dbReference>
<keyword evidence="5 9" id="KW-0418">Kinase</keyword>
<dbReference type="Gene3D" id="3.30.565.10">
    <property type="entry name" value="Histidine kinase-like ATPase, C-terminal domain"/>
    <property type="match status" value="1"/>
</dbReference>
<gene>
    <name evidence="9" type="ORF">SAMN05444380_10798</name>
</gene>
<dbReference type="OrthoDB" id="9796457at2"/>
<dbReference type="Pfam" id="PF00512">
    <property type="entry name" value="HisKA"/>
    <property type="match status" value="1"/>
</dbReference>
<evidence type="ECO:0000313" key="10">
    <source>
        <dbReference type="Proteomes" id="UP000181976"/>
    </source>
</evidence>
<dbReference type="SMART" id="SM00387">
    <property type="entry name" value="HATPase_c"/>
    <property type="match status" value="1"/>
</dbReference>
<dbReference type="InParanoid" id="A0A1I1Y7K5"/>
<organism evidence="9 10">
    <name type="scientific">Thermophagus xiamenensis</name>
    <dbReference type="NCBI Taxonomy" id="385682"/>
    <lineage>
        <taxon>Bacteria</taxon>
        <taxon>Pseudomonadati</taxon>
        <taxon>Bacteroidota</taxon>
        <taxon>Bacteroidia</taxon>
        <taxon>Marinilabiliales</taxon>
        <taxon>Marinilabiliaceae</taxon>
        <taxon>Thermophagus</taxon>
    </lineage>
</organism>
<dbReference type="Pfam" id="PF02518">
    <property type="entry name" value="HATPase_c"/>
    <property type="match status" value="1"/>
</dbReference>
<dbReference type="InterPro" id="IPR003594">
    <property type="entry name" value="HATPase_dom"/>
</dbReference>
<protein>
    <recommendedName>
        <fullName evidence="2">histidine kinase</fullName>
        <ecNumber evidence="2">2.7.13.3</ecNumber>
    </recommendedName>
</protein>
<dbReference type="PANTHER" id="PTHR43711">
    <property type="entry name" value="TWO-COMPONENT HISTIDINE KINASE"/>
    <property type="match status" value="1"/>
</dbReference>
<accession>A0A1I1Y7K5</accession>
<dbReference type="STRING" id="385682.SAMN05444380_10798"/>
<keyword evidence="4" id="KW-0808">Transferase</keyword>
<keyword evidence="3" id="KW-0597">Phosphoprotein</keyword>
<proteinExistence type="predicted"/>
<dbReference type="RefSeq" id="WP_010526188.1">
    <property type="nucleotide sequence ID" value="NZ_AFSL01000006.1"/>
</dbReference>
<sequence length="490" mass="55689">MNLSKLFCTSSIRYKPKCIKDPSIFFGSNYASEFIQSLQAAIPLNSFIKPIETLALKISRICHADYVLITQYTNDNKFKVAACTQFNQVINKKEVTPFTIPFLPKLIENPITFSQNSNELLSLIEITDHHDHMVTGMLIKDTPSTILGAIFILSKKNQSKLLITNTLKYFSFYVTSELRHLISKENLEEKNRELLKTEEELKQKNRLLDNLNKNLSKAKQIVDESSRLKSAFLANLSHEIRTPMNVIMGFTELLNAEDMSANQRRQYIDIIQQNGTRLLQIMDSLIDISRFQAKKIGKELQAFSLNQMMKLLHKSYLSEINISGKPLNLELSLPAPDGEDFVYLDKEATFKILNHLLDNAVKFTASGFVKFGYEIGEKQITFFVEDSGIGIPEGKEKEIFDLFRQGDLRLSRQYGGTGLGLAIAKRYVNAMGGQIWCSNRNDGNQGAVFKFTLPSKSLPTYEFLSNTTSDKNTGDLKQTLISNTWKPKNR</sequence>
<comment type="catalytic activity">
    <reaction evidence="1">
        <text>ATP + protein L-histidine = ADP + protein N-phospho-L-histidine.</text>
        <dbReference type="EC" id="2.7.13.3"/>
    </reaction>
</comment>
<feature type="coiled-coil region" evidence="7">
    <location>
        <begin position="180"/>
        <end position="228"/>
    </location>
</feature>
<dbReference type="InterPro" id="IPR036890">
    <property type="entry name" value="HATPase_C_sf"/>
</dbReference>
<evidence type="ECO:0000256" key="5">
    <source>
        <dbReference type="ARBA" id="ARBA00022777"/>
    </source>
</evidence>
<dbReference type="GO" id="GO:0000155">
    <property type="term" value="F:phosphorelay sensor kinase activity"/>
    <property type="evidence" value="ECO:0007669"/>
    <property type="project" value="InterPro"/>
</dbReference>
<keyword evidence="10" id="KW-1185">Reference proteome</keyword>
<feature type="domain" description="Histidine kinase" evidence="8">
    <location>
        <begin position="235"/>
        <end position="457"/>
    </location>
</feature>
<dbReference type="InterPro" id="IPR036097">
    <property type="entry name" value="HisK_dim/P_sf"/>
</dbReference>
<name>A0A1I1Y7K5_9BACT</name>
<dbReference type="CDD" id="cd00082">
    <property type="entry name" value="HisKA"/>
    <property type="match status" value="1"/>
</dbReference>
<evidence type="ECO:0000313" key="9">
    <source>
        <dbReference type="EMBL" id="SFE15322.1"/>
    </source>
</evidence>
<dbReference type="InterPro" id="IPR003661">
    <property type="entry name" value="HisK_dim/P_dom"/>
</dbReference>
<evidence type="ECO:0000256" key="6">
    <source>
        <dbReference type="ARBA" id="ARBA00023012"/>
    </source>
</evidence>
<evidence type="ECO:0000259" key="8">
    <source>
        <dbReference type="PROSITE" id="PS50109"/>
    </source>
</evidence>
<dbReference type="PRINTS" id="PR00344">
    <property type="entry name" value="BCTRLSENSOR"/>
</dbReference>
<dbReference type="EC" id="2.7.13.3" evidence="2"/>
<evidence type="ECO:0000256" key="7">
    <source>
        <dbReference type="SAM" id="Coils"/>
    </source>
</evidence>
<dbReference type="InterPro" id="IPR005467">
    <property type="entry name" value="His_kinase_dom"/>
</dbReference>
<dbReference type="Gene3D" id="1.10.287.130">
    <property type="match status" value="1"/>
</dbReference>
<evidence type="ECO:0000256" key="3">
    <source>
        <dbReference type="ARBA" id="ARBA00022553"/>
    </source>
</evidence>